<evidence type="ECO:0000313" key="2">
    <source>
        <dbReference type="EMBL" id="MEU9576465.1"/>
    </source>
</evidence>
<proteinExistence type="predicted"/>
<keyword evidence="1" id="KW-0812">Transmembrane</keyword>
<protein>
    <submittedName>
        <fullName evidence="2">Uncharacterized protein</fullName>
    </submittedName>
</protein>
<keyword evidence="1" id="KW-0472">Membrane</keyword>
<name>A0ABV3EJV5_9ACTN</name>
<evidence type="ECO:0000313" key="3">
    <source>
        <dbReference type="Proteomes" id="UP001551584"/>
    </source>
</evidence>
<evidence type="ECO:0000256" key="1">
    <source>
        <dbReference type="SAM" id="Phobius"/>
    </source>
</evidence>
<feature type="transmembrane region" description="Helical" evidence="1">
    <location>
        <begin position="20"/>
        <end position="44"/>
    </location>
</feature>
<dbReference type="RefSeq" id="WP_359268760.1">
    <property type="nucleotide sequence ID" value="NZ_JBEZNA010000005.1"/>
</dbReference>
<dbReference type="Proteomes" id="UP001551584">
    <property type="component" value="Unassembled WGS sequence"/>
</dbReference>
<dbReference type="EMBL" id="JBEZNA010000005">
    <property type="protein sequence ID" value="MEU9576465.1"/>
    <property type="molecule type" value="Genomic_DNA"/>
</dbReference>
<keyword evidence="3" id="KW-1185">Reference proteome</keyword>
<gene>
    <name evidence="2" type="ORF">AB0D95_04150</name>
</gene>
<organism evidence="2 3">
    <name type="scientific">Streptomyces chilikensis</name>
    <dbReference type="NCBI Taxonomy" id="1194079"/>
    <lineage>
        <taxon>Bacteria</taxon>
        <taxon>Bacillati</taxon>
        <taxon>Actinomycetota</taxon>
        <taxon>Actinomycetes</taxon>
        <taxon>Kitasatosporales</taxon>
        <taxon>Streptomycetaceae</taxon>
        <taxon>Streptomyces</taxon>
    </lineage>
</organism>
<reference evidence="2 3" key="1">
    <citation type="submission" date="2024-06" db="EMBL/GenBank/DDBJ databases">
        <title>The Natural Products Discovery Center: Release of the First 8490 Sequenced Strains for Exploring Actinobacteria Biosynthetic Diversity.</title>
        <authorList>
            <person name="Kalkreuter E."/>
            <person name="Kautsar S.A."/>
            <person name="Yang D."/>
            <person name="Bader C.D."/>
            <person name="Teijaro C.N."/>
            <person name="Fluegel L."/>
            <person name="Davis C.M."/>
            <person name="Simpson J.R."/>
            <person name="Lauterbach L."/>
            <person name="Steele A.D."/>
            <person name="Gui C."/>
            <person name="Meng S."/>
            <person name="Li G."/>
            <person name="Viehrig K."/>
            <person name="Ye F."/>
            <person name="Su P."/>
            <person name="Kiefer A.F."/>
            <person name="Nichols A."/>
            <person name="Cepeda A.J."/>
            <person name="Yan W."/>
            <person name="Fan B."/>
            <person name="Jiang Y."/>
            <person name="Adhikari A."/>
            <person name="Zheng C.-J."/>
            <person name="Schuster L."/>
            <person name="Cowan T.M."/>
            <person name="Smanski M.J."/>
            <person name="Chevrette M.G."/>
            <person name="De Carvalho L.P.S."/>
            <person name="Shen B."/>
        </authorList>
    </citation>
    <scope>NUCLEOTIDE SEQUENCE [LARGE SCALE GENOMIC DNA]</scope>
    <source>
        <strain evidence="2 3">NPDC048117</strain>
    </source>
</reference>
<sequence>MRPWGEAWPRWVPGVRGRGVPALAVTVTVTGALGAFACTVYGVAFV</sequence>
<accession>A0ABV3EJV5</accession>
<keyword evidence="1" id="KW-1133">Transmembrane helix</keyword>
<comment type="caution">
    <text evidence="2">The sequence shown here is derived from an EMBL/GenBank/DDBJ whole genome shotgun (WGS) entry which is preliminary data.</text>
</comment>